<comment type="similarity">
    <text evidence="8">Belongs to the MobA family.</text>
</comment>
<keyword evidence="11" id="KW-1185">Reference proteome</keyword>
<evidence type="ECO:0000256" key="8">
    <source>
        <dbReference type="HAMAP-Rule" id="MF_00316"/>
    </source>
</evidence>
<dbReference type="GO" id="GO:0005525">
    <property type="term" value="F:GTP binding"/>
    <property type="evidence" value="ECO:0007669"/>
    <property type="project" value="UniProtKB-UniRule"/>
</dbReference>
<evidence type="ECO:0000256" key="4">
    <source>
        <dbReference type="ARBA" id="ARBA00022741"/>
    </source>
</evidence>
<keyword evidence="7 8" id="KW-0501">Molybdenum cofactor biosynthesis</keyword>
<name>A0A398DMX9_9BACT</name>
<evidence type="ECO:0000256" key="3">
    <source>
        <dbReference type="ARBA" id="ARBA00022723"/>
    </source>
</evidence>
<keyword evidence="3 8" id="KW-0479">Metal-binding</keyword>
<comment type="catalytic activity">
    <reaction evidence="8">
        <text>Mo-molybdopterin + GTP + H(+) = Mo-molybdopterin guanine dinucleotide + diphosphate</text>
        <dbReference type="Rhea" id="RHEA:34243"/>
        <dbReference type="ChEBI" id="CHEBI:15378"/>
        <dbReference type="ChEBI" id="CHEBI:33019"/>
        <dbReference type="ChEBI" id="CHEBI:37565"/>
        <dbReference type="ChEBI" id="CHEBI:71302"/>
        <dbReference type="ChEBI" id="CHEBI:71310"/>
        <dbReference type="EC" id="2.7.7.77"/>
    </reaction>
</comment>
<keyword evidence="1 8" id="KW-0963">Cytoplasm</keyword>
<feature type="binding site" evidence="8">
    <location>
        <begin position="9"/>
        <end position="11"/>
    </location>
    <ligand>
        <name>GTP</name>
        <dbReference type="ChEBI" id="CHEBI:37565"/>
    </ligand>
</feature>
<dbReference type="Gene3D" id="3.90.550.10">
    <property type="entry name" value="Spore Coat Polysaccharide Biosynthesis Protein SpsA, Chain A"/>
    <property type="match status" value="1"/>
</dbReference>
<dbReference type="GO" id="GO:0046872">
    <property type="term" value="F:metal ion binding"/>
    <property type="evidence" value="ECO:0007669"/>
    <property type="project" value="UniProtKB-KW"/>
</dbReference>
<feature type="binding site" evidence="8">
    <location>
        <position position="68"/>
    </location>
    <ligand>
        <name>GTP</name>
        <dbReference type="ChEBI" id="CHEBI:37565"/>
    </ligand>
</feature>
<comment type="subcellular location">
    <subcellularLocation>
        <location evidence="8">Cytoplasm</location>
    </subcellularLocation>
</comment>
<comment type="caution">
    <text evidence="8">Lacks conserved residue(s) required for the propagation of feature annotation.</text>
</comment>
<dbReference type="AlphaFoldDB" id="A0A398DMX9"/>
<gene>
    <name evidence="8" type="primary">mobA</name>
    <name evidence="10" type="ORF">SMC1_06215</name>
</gene>
<keyword evidence="2 8" id="KW-0808">Transferase</keyword>
<reference evidence="10 11" key="1">
    <citation type="submission" date="2018-09" db="EMBL/GenBank/DDBJ databases">
        <title>Discovery and Ecogenomic Context for Candidatus Cryosericales, a Global Caldiserica Order Active in Thawing Permafrost.</title>
        <authorList>
            <person name="Martinez M.A."/>
            <person name="Woodcroft B.J."/>
            <person name="Ignacio Espinoza J.C."/>
            <person name="Zayed A."/>
            <person name="Singleton C.M."/>
            <person name="Boyd J."/>
            <person name="Li Y.-F."/>
            <person name="Purvine S."/>
            <person name="Maughan H."/>
            <person name="Hodgkins S.B."/>
            <person name="Anderson D."/>
            <person name="Sederholm M."/>
            <person name="Temperton B."/>
            <person name="Saleska S.R."/>
            <person name="Tyson G.W."/>
            <person name="Rich V.I."/>
        </authorList>
    </citation>
    <scope>NUCLEOTIDE SEQUENCE [LARGE SCALE GENOMIC DNA]</scope>
    <source>
        <strain evidence="10 11">SMC1</strain>
    </source>
</reference>
<dbReference type="GO" id="GO:0061603">
    <property type="term" value="F:molybdenum cofactor guanylyltransferase activity"/>
    <property type="evidence" value="ECO:0007669"/>
    <property type="project" value="UniProtKB-EC"/>
</dbReference>
<evidence type="ECO:0000313" key="10">
    <source>
        <dbReference type="EMBL" id="RIE16565.1"/>
    </source>
</evidence>
<dbReference type="InterPro" id="IPR025877">
    <property type="entry name" value="MobA-like_NTP_Trfase"/>
</dbReference>
<evidence type="ECO:0000313" key="11">
    <source>
        <dbReference type="Proteomes" id="UP000266113"/>
    </source>
</evidence>
<evidence type="ECO:0000256" key="2">
    <source>
        <dbReference type="ARBA" id="ARBA00022679"/>
    </source>
</evidence>
<dbReference type="PANTHER" id="PTHR19136:SF81">
    <property type="entry name" value="MOLYBDENUM COFACTOR GUANYLYLTRANSFERASE"/>
    <property type="match status" value="1"/>
</dbReference>
<feature type="binding site" evidence="8">
    <location>
        <position position="97"/>
    </location>
    <ligand>
        <name>Mg(2+)</name>
        <dbReference type="ChEBI" id="CHEBI:18420"/>
    </ligand>
</feature>
<dbReference type="InterPro" id="IPR013482">
    <property type="entry name" value="Molybde_CF_guanTrfase"/>
</dbReference>
<comment type="function">
    <text evidence="8">Transfers a GMP moiety from GTP to Mo-molybdopterin (Mo-MPT) cofactor (Moco or molybdenum cofactor) to form Mo-molybdopterin guanine dinucleotide (Mo-MGD) cofactor.</text>
</comment>
<dbReference type="SUPFAM" id="SSF53448">
    <property type="entry name" value="Nucleotide-diphospho-sugar transferases"/>
    <property type="match status" value="1"/>
</dbReference>
<keyword evidence="6 8" id="KW-0342">GTP-binding</keyword>
<dbReference type="InterPro" id="IPR029044">
    <property type="entry name" value="Nucleotide-diphossugar_trans"/>
</dbReference>
<protein>
    <recommendedName>
        <fullName evidence="8">Probable molybdenum cofactor guanylyltransferase</fullName>
        <shortName evidence="8">MoCo guanylyltransferase</shortName>
        <ecNumber evidence="8">2.7.7.77</ecNumber>
    </recommendedName>
    <alternativeName>
        <fullName evidence="8">GTP:molybdopterin guanylyltransferase</fullName>
    </alternativeName>
    <alternativeName>
        <fullName evidence="8">Mo-MPT guanylyltransferase</fullName>
    </alternativeName>
    <alternativeName>
        <fullName evidence="8">Molybdopterin guanylyltransferase</fullName>
    </alternativeName>
    <alternativeName>
        <fullName evidence="8">Molybdopterin-guanine dinucleotide synthase</fullName>
        <shortName evidence="8">MGD synthase</shortName>
    </alternativeName>
</protein>
<keyword evidence="5 8" id="KW-0460">Magnesium</keyword>
<dbReference type="OrthoDB" id="9788394at2"/>
<organism evidence="10 11">
    <name type="scientific">Candidatus Cryosericum septentrionale</name>
    <dbReference type="NCBI Taxonomy" id="2290913"/>
    <lineage>
        <taxon>Bacteria</taxon>
        <taxon>Pseudomonadati</taxon>
        <taxon>Caldisericota/Cryosericota group</taxon>
        <taxon>Candidatus Cryosericota</taxon>
        <taxon>Candidatus Cryosericia</taxon>
        <taxon>Candidatus Cryosericales</taxon>
        <taxon>Candidatus Cryosericaceae</taxon>
        <taxon>Candidatus Cryosericum</taxon>
    </lineage>
</organism>
<dbReference type="GO" id="GO:0005737">
    <property type="term" value="C:cytoplasm"/>
    <property type="evidence" value="ECO:0007669"/>
    <property type="project" value="UniProtKB-SubCell"/>
</dbReference>
<dbReference type="Pfam" id="PF12804">
    <property type="entry name" value="NTP_transf_3"/>
    <property type="match status" value="1"/>
</dbReference>
<evidence type="ECO:0000259" key="9">
    <source>
        <dbReference type="Pfam" id="PF12804"/>
    </source>
</evidence>
<keyword evidence="10" id="KW-0548">Nucleotidyltransferase</keyword>
<feature type="binding site" evidence="8">
    <location>
        <position position="21"/>
    </location>
    <ligand>
        <name>GTP</name>
        <dbReference type="ChEBI" id="CHEBI:37565"/>
    </ligand>
</feature>
<sequence>MPLMNLVVLAGGRSRRMGLPKYCLSLAGIPLYEYPLRRLGALYQRHIIVENKGLIPADGKPERLVVGDLVADAGPLGGIYSGLRASDAALNMVVGADMPFVSSSLAQAMGKRACAQDLDILVPNIDGLLEPLFAIYSSRVANVAAQLLASGVRSVRELFRNELLRIGFIDRAYGMQYDERLMSFFNVNTPDDLIMAQLMMRTGEKSIEEERVCMHTSVPCPGYHWRGQEDPRYRCG</sequence>
<proteinExistence type="inferred from homology"/>
<dbReference type="GO" id="GO:0006777">
    <property type="term" value="P:Mo-molybdopterin cofactor biosynthetic process"/>
    <property type="evidence" value="ECO:0007669"/>
    <property type="project" value="UniProtKB-KW"/>
</dbReference>
<dbReference type="CDD" id="cd02503">
    <property type="entry name" value="MobA"/>
    <property type="match status" value="1"/>
</dbReference>
<dbReference type="EMBL" id="QXIY01000027">
    <property type="protein sequence ID" value="RIE16565.1"/>
    <property type="molecule type" value="Genomic_DNA"/>
</dbReference>
<comment type="caution">
    <text evidence="10">The sequence shown here is derived from an EMBL/GenBank/DDBJ whole genome shotgun (WGS) entry which is preliminary data.</text>
</comment>
<comment type="domain">
    <text evidence="8">The N-terminal domain determines nucleotide recognition and specific binding, while the C-terminal domain determines the specific binding to the target protein.</text>
</comment>
<feature type="binding site" evidence="8">
    <location>
        <position position="97"/>
    </location>
    <ligand>
        <name>GTP</name>
        <dbReference type="ChEBI" id="CHEBI:37565"/>
    </ligand>
</feature>
<accession>A0A398DMX9</accession>
<dbReference type="PANTHER" id="PTHR19136">
    <property type="entry name" value="MOLYBDENUM COFACTOR GUANYLYLTRANSFERASE"/>
    <property type="match status" value="1"/>
</dbReference>
<keyword evidence="4 8" id="KW-0547">Nucleotide-binding</keyword>
<dbReference type="HAMAP" id="MF_00316">
    <property type="entry name" value="MobA"/>
    <property type="match status" value="1"/>
</dbReference>
<dbReference type="Proteomes" id="UP000266113">
    <property type="component" value="Unassembled WGS sequence"/>
</dbReference>
<evidence type="ECO:0000256" key="1">
    <source>
        <dbReference type="ARBA" id="ARBA00022490"/>
    </source>
</evidence>
<evidence type="ECO:0000256" key="7">
    <source>
        <dbReference type="ARBA" id="ARBA00023150"/>
    </source>
</evidence>
<comment type="cofactor">
    <cofactor evidence="8">
        <name>Mg(2+)</name>
        <dbReference type="ChEBI" id="CHEBI:18420"/>
    </cofactor>
</comment>
<evidence type="ECO:0000256" key="5">
    <source>
        <dbReference type="ARBA" id="ARBA00022842"/>
    </source>
</evidence>
<dbReference type="EC" id="2.7.7.77" evidence="8"/>
<feature type="domain" description="MobA-like NTP transferase" evidence="9">
    <location>
        <begin position="7"/>
        <end position="157"/>
    </location>
</feature>
<evidence type="ECO:0000256" key="6">
    <source>
        <dbReference type="ARBA" id="ARBA00023134"/>
    </source>
</evidence>